<comment type="catalytic activity">
    <reaction evidence="1">
        <text>Hydrolyzes single-stranded DNA or mismatched double-stranded DNA and polynucleotides, releasing free uracil.</text>
        <dbReference type="EC" id="3.2.2.27"/>
    </reaction>
</comment>
<keyword evidence="5" id="KW-0004">4Fe-4S</keyword>
<evidence type="ECO:0000256" key="8">
    <source>
        <dbReference type="ARBA" id="ARBA00022801"/>
    </source>
</evidence>
<evidence type="ECO:0000256" key="11">
    <source>
        <dbReference type="ARBA" id="ARBA00023204"/>
    </source>
</evidence>
<dbReference type="InterPro" id="IPR005122">
    <property type="entry name" value="Uracil-DNA_glycosylase-like"/>
</dbReference>
<dbReference type="RefSeq" id="WP_052218966.1">
    <property type="nucleotide sequence ID" value="NZ_LGTE01000031.1"/>
</dbReference>
<dbReference type="Proteomes" id="UP000037175">
    <property type="component" value="Unassembled WGS sequence"/>
</dbReference>
<keyword evidence="7" id="KW-0227">DNA damage</keyword>
<evidence type="ECO:0000256" key="9">
    <source>
        <dbReference type="ARBA" id="ARBA00023004"/>
    </source>
</evidence>
<evidence type="ECO:0000313" key="13">
    <source>
        <dbReference type="EMBL" id="KNZ68432.1"/>
    </source>
</evidence>
<evidence type="ECO:0000256" key="2">
    <source>
        <dbReference type="ARBA" id="ARBA00006521"/>
    </source>
</evidence>
<dbReference type="SUPFAM" id="SSF52141">
    <property type="entry name" value="Uracil-DNA glycosylase-like"/>
    <property type="match status" value="1"/>
</dbReference>
<evidence type="ECO:0000256" key="3">
    <source>
        <dbReference type="ARBA" id="ARBA00012030"/>
    </source>
</evidence>
<keyword evidence="8" id="KW-0378">Hydrolase</keyword>
<gene>
    <name evidence="13" type="ORF">Tfer_3009</name>
</gene>
<proteinExistence type="inferred from homology"/>
<dbReference type="NCBIfam" id="TIGR00758">
    <property type="entry name" value="UDG_fam4"/>
    <property type="match status" value="1"/>
</dbReference>
<dbReference type="InterPro" id="IPR036895">
    <property type="entry name" value="Uracil-DNA_glycosylase-like_sf"/>
</dbReference>
<dbReference type="PANTHER" id="PTHR33693">
    <property type="entry name" value="TYPE-5 URACIL-DNA GLYCOSYLASE"/>
    <property type="match status" value="1"/>
</dbReference>
<keyword evidence="11" id="KW-0234">DNA repair</keyword>
<protein>
    <recommendedName>
        <fullName evidence="4">Type-4 uracil-DNA glycosylase</fullName>
        <ecNumber evidence="3">3.2.2.27</ecNumber>
    </recommendedName>
</protein>
<name>A0A0L6VYP8_9FIRM</name>
<evidence type="ECO:0000256" key="10">
    <source>
        <dbReference type="ARBA" id="ARBA00023014"/>
    </source>
</evidence>
<evidence type="ECO:0000256" key="5">
    <source>
        <dbReference type="ARBA" id="ARBA00022485"/>
    </source>
</evidence>
<keyword evidence="9" id="KW-0408">Iron</keyword>
<dbReference type="EMBL" id="LGTE01000031">
    <property type="protein sequence ID" value="KNZ68432.1"/>
    <property type="molecule type" value="Genomic_DNA"/>
</dbReference>
<sequence>MNDFELLAAIENCSDLKQLSLLARDCCRCGLRAGCRGVVFGKGNPDAHLMFIGEGPGAEEDRQGLPFVGAAGQLLDKIILAGGWQLNEVYIANIVKCRPPGNRTPAPQEADACKPWLEKQIALIKPKIIVLLGSVAIQNIIDRGARITRDRGRWYEKNGIRIMPTFHPAALLRDPAKKRPVWEDIKKVRALYDSLIK</sequence>
<dbReference type="EC" id="3.2.2.27" evidence="3"/>
<feature type="domain" description="Uracil-DNA glycosylase-like" evidence="12">
    <location>
        <begin position="40"/>
        <end position="186"/>
    </location>
</feature>
<accession>A0A0L6VYP8</accession>
<dbReference type="Gene3D" id="3.40.470.10">
    <property type="entry name" value="Uracil-DNA glycosylase-like domain"/>
    <property type="match status" value="1"/>
</dbReference>
<dbReference type="PANTHER" id="PTHR33693:SF1">
    <property type="entry name" value="TYPE-4 URACIL-DNA GLYCOSYLASE"/>
    <property type="match status" value="1"/>
</dbReference>
<evidence type="ECO:0000259" key="12">
    <source>
        <dbReference type="SMART" id="SM00986"/>
    </source>
</evidence>
<dbReference type="GO" id="GO:0004844">
    <property type="term" value="F:uracil DNA N-glycosylase activity"/>
    <property type="evidence" value="ECO:0007669"/>
    <property type="project" value="UniProtKB-EC"/>
</dbReference>
<reference evidence="14" key="1">
    <citation type="submission" date="2015-07" db="EMBL/GenBank/DDBJ databases">
        <title>Complete Genome of Thermincola ferriacetica strain Z-0001T.</title>
        <authorList>
            <person name="Lusk B."/>
            <person name="Badalamenti J.P."/>
            <person name="Parameswaran P."/>
            <person name="Bond D.R."/>
            <person name="Torres C.I."/>
        </authorList>
    </citation>
    <scope>NUCLEOTIDE SEQUENCE [LARGE SCALE GENOMIC DNA]</scope>
    <source>
        <strain evidence="14">Z-0001</strain>
    </source>
</reference>
<dbReference type="GO" id="GO:0046872">
    <property type="term" value="F:metal ion binding"/>
    <property type="evidence" value="ECO:0007669"/>
    <property type="project" value="UniProtKB-KW"/>
</dbReference>
<organism evidence="13 14">
    <name type="scientific">Thermincola ferriacetica</name>
    <dbReference type="NCBI Taxonomy" id="281456"/>
    <lineage>
        <taxon>Bacteria</taxon>
        <taxon>Bacillati</taxon>
        <taxon>Bacillota</taxon>
        <taxon>Clostridia</taxon>
        <taxon>Eubacteriales</taxon>
        <taxon>Thermincolaceae</taxon>
        <taxon>Thermincola</taxon>
    </lineage>
</organism>
<keyword evidence="10" id="KW-0411">Iron-sulfur</keyword>
<dbReference type="SMART" id="SM00987">
    <property type="entry name" value="UreE_C"/>
    <property type="match status" value="1"/>
</dbReference>
<comment type="caution">
    <text evidence="13">The sequence shown here is derived from an EMBL/GenBank/DDBJ whole genome shotgun (WGS) entry which is preliminary data.</text>
</comment>
<evidence type="ECO:0000256" key="1">
    <source>
        <dbReference type="ARBA" id="ARBA00001400"/>
    </source>
</evidence>
<evidence type="ECO:0000256" key="7">
    <source>
        <dbReference type="ARBA" id="ARBA00022763"/>
    </source>
</evidence>
<dbReference type="GO" id="GO:0051539">
    <property type="term" value="F:4 iron, 4 sulfur cluster binding"/>
    <property type="evidence" value="ECO:0007669"/>
    <property type="project" value="UniProtKB-KW"/>
</dbReference>
<comment type="similarity">
    <text evidence="2">Belongs to the uracil-DNA glycosylase (UDG) superfamily. Type 4 (UDGa) family.</text>
</comment>
<evidence type="ECO:0000256" key="6">
    <source>
        <dbReference type="ARBA" id="ARBA00022723"/>
    </source>
</evidence>
<dbReference type="AlphaFoldDB" id="A0A0L6VYP8"/>
<dbReference type="SMART" id="SM00986">
    <property type="entry name" value="UDG"/>
    <property type="match status" value="1"/>
</dbReference>
<dbReference type="InterPro" id="IPR005273">
    <property type="entry name" value="Ura-DNA_glyco_family4"/>
</dbReference>
<keyword evidence="14" id="KW-1185">Reference proteome</keyword>
<evidence type="ECO:0000256" key="4">
    <source>
        <dbReference type="ARBA" id="ARBA00019403"/>
    </source>
</evidence>
<dbReference type="PATRIC" id="fig|281456.6.peg.3150"/>
<dbReference type="Pfam" id="PF03167">
    <property type="entry name" value="UDG"/>
    <property type="match status" value="1"/>
</dbReference>
<dbReference type="InterPro" id="IPR051536">
    <property type="entry name" value="UDG_Type-4/5"/>
</dbReference>
<dbReference type="GO" id="GO:0006281">
    <property type="term" value="P:DNA repair"/>
    <property type="evidence" value="ECO:0007669"/>
    <property type="project" value="UniProtKB-KW"/>
</dbReference>
<keyword evidence="6" id="KW-0479">Metal-binding</keyword>
<dbReference type="CDD" id="cd10030">
    <property type="entry name" value="UDG-F4_TTUDGA_SPO1dp_like"/>
    <property type="match status" value="1"/>
</dbReference>
<evidence type="ECO:0000313" key="14">
    <source>
        <dbReference type="Proteomes" id="UP000037175"/>
    </source>
</evidence>